<comment type="caution">
    <text evidence="2">The sequence shown here is derived from an EMBL/GenBank/DDBJ whole genome shotgun (WGS) entry which is preliminary data.</text>
</comment>
<dbReference type="Proteomes" id="UP000696573">
    <property type="component" value="Unassembled WGS sequence"/>
</dbReference>
<protein>
    <submittedName>
        <fullName evidence="2">Uncharacterized protein</fullName>
    </submittedName>
</protein>
<dbReference type="AlphaFoldDB" id="A0A9N9VCB5"/>
<reference evidence="2" key="1">
    <citation type="submission" date="2021-10" db="EMBL/GenBank/DDBJ databases">
        <authorList>
            <person name="Piombo E."/>
        </authorList>
    </citation>
    <scope>NUCLEOTIDE SEQUENCE</scope>
</reference>
<accession>A0A9N9VCB5</accession>
<keyword evidence="3" id="KW-1185">Reference proteome</keyword>
<name>A0A9N9VCB5_9HYPO</name>
<evidence type="ECO:0000313" key="2">
    <source>
        <dbReference type="EMBL" id="CAH0020144.1"/>
    </source>
</evidence>
<gene>
    <name evidence="2" type="ORF">CRHIZ90672A_00018331</name>
</gene>
<organism evidence="2 3">
    <name type="scientific">Clonostachys rhizophaga</name>
    <dbReference type="NCBI Taxonomy" id="160324"/>
    <lineage>
        <taxon>Eukaryota</taxon>
        <taxon>Fungi</taxon>
        <taxon>Dikarya</taxon>
        <taxon>Ascomycota</taxon>
        <taxon>Pezizomycotina</taxon>
        <taxon>Sordariomycetes</taxon>
        <taxon>Hypocreomycetidae</taxon>
        <taxon>Hypocreales</taxon>
        <taxon>Bionectriaceae</taxon>
        <taxon>Clonostachys</taxon>
    </lineage>
</organism>
<feature type="compositionally biased region" description="Polar residues" evidence="1">
    <location>
        <begin position="7"/>
        <end position="29"/>
    </location>
</feature>
<sequence>MTFEMEGNSNQNGTQVGSVGNNSTVTSEHTDNSQYNVTVYYNSPTKTVSDAGDLRIWLERKEHSVEGHTAECILTFNNRIIWGPQSCHDNTFRLKDALFAVDPRFQITLRNKRKSMEGHTYSLSLMADGHLYLDRLSTHENMIGLCQAINDCLLAENNAT</sequence>
<evidence type="ECO:0000313" key="3">
    <source>
        <dbReference type="Proteomes" id="UP000696573"/>
    </source>
</evidence>
<dbReference type="OrthoDB" id="4524829at2759"/>
<feature type="region of interest" description="Disordered" evidence="1">
    <location>
        <begin position="1"/>
        <end position="29"/>
    </location>
</feature>
<proteinExistence type="predicted"/>
<evidence type="ECO:0000256" key="1">
    <source>
        <dbReference type="SAM" id="MobiDB-lite"/>
    </source>
</evidence>
<dbReference type="EMBL" id="CABFNQ020000632">
    <property type="protein sequence ID" value="CAH0020144.1"/>
    <property type="molecule type" value="Genomic_DNA"/>
</dbReference>